<dbReference type="InterPro" id="IPR001789">
    <property type="entry name" value="Sig_transdc_resp-reg_receiver"/>
</dbReference>
<keyword evidence="4" id="KW-1185">Reference proteome</keyword>
<proteinExistence type="predicted"/>
<dbReference type="EMBL" id="BAABGY010000002">
    <property type="protein sequence ID" value="GAA4321762.1"/>
    <property type="molecule type" value="Genomic_DNA"/>
</dbReference>
<feature type="domain" description="Response regulatory" evidence="2">
    <location>
        <begin position="6"/>
        <end position="128"/>
    </location>
</feature>
<dbReference type="RefSeq" id="WP_345253551.1">
    <property type="nucleotide sequence ID" value="NZ_BAABGY010000002.1"/>
</dbReference>
<keyword evidence="1" id="KW-0597">Phosphoprotein</keyword>
<name>A0ABP8GCH5_9BACT</name>
<dbReference type="PANTHER" id="PTHR44520:SF2">
    <property type="entry name" value="RESPONSE REGULATOR RCP1"/>
    <property type="match status" value="1"/>
</dbReference>
<feature type="modified residue" description="4-aspartylphosphate" evidence="1">
    <location>
        <position position="62"/>
    </location>
</feature>
<dbReference type="InterPro" id="IPR011006">
    <property type="entry name" value="CheY-like_superfamily"/>
</dbReference>
<sequence length="135" mass="15231">MSTRQLILWVDDDLDDLEIFTQAAAEVCPEAEVHYAHNGLEALTYLERAKSAKAFPDLVILDMNMPKLGGRETLASIKSNPDFQQLNVIVFTTSSSPLDALFCEKYGAEIFIKPQSYEHLKEFARRFFLISSGRA</sequence>
<evidence type="ECO:0000259" key="2">
    <source>
        <dbReference type="PROSITE" id="PS50110"/>
    </source>
</evidence>
<organism evidence="3 4">
    <name type="scientific">Flaviaesturariibacter amylovorans</name>
    <dbReference type="NCBI Taxonomy" id="1084520"/>
    <lineage>
        <taxon>Bacteria</taxon>
        <taxon>Pseudomonadati</taxon>
        <taxon>Bacteroidota</taxon>
        <taxon>Chitinophagia</taxon>
        <taxon>Chitinophagales</taxon>
        <taxon>Chitinophagaceae</taxon>
        <taxon>Flaviaestuariibacter</taxon>
    </lineage>
</organism>
<dbReference type="PROSITE" id="PS50110">
    <property type="entry name" value="RESPONSE_REGULATORY"/>
    <property type="match status" value="1"/>
</dbReference>
<accession>A0ABP8GCH5</accession>
<dbReference type="SUPFAM" id="SSF52172">
    <property type="entry name" value="CheY-like"/>
    <property type="match status" value="1"/>
</dbReference>
<protein>
    <submittedName>
        <fullName evidence="3">Response regulator</fullName>
    </submittedName>
</protein>
<reference evidence="4" key="1">
    <citation type="journal article" date="2019" name="Int. J. Syst. Evol. Microbiol.">
        <title>The Global Catalogue of Microorganisms (GCM) 10K type strain sequencing project: providing services to taxonomists for standard genome sequencing and annotation.</title>
        <authorList>
            <consortium name="The Broad Institute Genomics Platform"/>
            <consortium name="The Broad Institute Genome Sequencing Center for Infectious Disease"/>
            <person name="Wu L."/>
            <person name="Ma J."/>
        </authorList>
    </citation>
    <scope>NUCLEOTIDE SEQUENCE [LARGE SCALE GENOMIC DNA]</scope>
    <source>
        <strain evidence="4">JCM 17919</strain>
    </source>
</reference>
<evidence type="ECO:0000256" key="1">
    <source>
        <dbReference type="PROSITE-ProRule" id="PRU00169"/>
    </source>
</evidence>
<evidence type="ECO:0000313" key="4">
    <source>
        <dbReference type="Proteomes" id="UP001501725"/>
    </source>
</evidence>
<dbReference type="PANTHER" id="PTHR44520">
    <property type="entry name" value="RESPONSE REGULATOR RCP1-RELATED"/>
    <property type="match status" value="1"/>
</dbReference>
<dbReference type="Proteomes" id="UP001501725">
    <property type="component" value="Unassembled WGS sequence"/>
</dbReference>
<gene>
    <name evidence="3" type="ORF">GCM10023184_07760</name>
</gene>
<dbReference type="Gene3D" id="3.40.50.2300">
    <property type="match status" value="1"/>
</dbReference>
<dbReference type="Pfam" id="PF00072">
    <property type="entry name" value="Response_reg"/>
    <property type="match status" value="1"/>
</dbReference>
<dbReference type="InterPro" id="IPR052893">
    <property type="entry name" value="TCS_response_regulator"/>
</dbReference>
<evidence type="ECO:0000313" key="3">
    <source>
        <dbReference type="EMBL" id="GAA4321762.1"/>
    </source>
</evidence>
<comment type="caution">
    <text evidence="3">The sequence shown here is derived from an EMBL/GenBank/DDBJ whole genome shotgun (WGS) entry which is preliminary data.</text>
</comment>
<dbReference type="SMART" id="SM00448">
    <property type="entry name" value="REC"/>
    <property type="match status" value="1"/>
</dbReference>